<keyword evidence="2" id="KW-0812">Transmembrane</keyword>
<keyword evidence="2" id="KW-0472">Membrane</keyword>
<dbReference type="InterPro" id="IPR044926">
    <property type="entry name" value="RGS_subdomain_2"/>
</dbReference>
<name>A0A9W8CJK7_9FUNG</name>
<feature type="transmembrane region" description="Helical" evidence="2">
    <location>
        <begin position="566"/>
        <end position="589"/>
    </location>
</feature>
<accession>A0A9W8CJK7</accession>
<keyword evidence="4" id="KW-1185">Reference proteome</keyword>
<dbReference type="Gene3D" id="1.10.167.10">
    <property type="entry name" value="Regulator of G-protein Signalling 4, domain 2"/>
    <property type="match status" value="2"/>
</dbReference>
<proteinExistence type="predicted"/>
<feature type="transmembrane region" description="Helical" evidence="2">
    <location>
        <begin position="519"/>
        <end position="543"/>
    </location>
</feature>
<protein>
    <recommendedName>
        <fullName evidence="5">RGS domain-containing protein</fullName>
    </recommendedName>
</protein>
<evidence type="ECO:0008006" key="5">
    <source>
        <dbReference type="Google" id="ProtNLM"/>
    </source>
</evidence>
<feature type="transmembrane region" description="Helical" evidence="2">
    <location>
        <begin position="633"/>
        <end position="652"/>
    </location>
</feature>
<dbReference type="EMBL" id="JANBOH010000083">
    <property type="protein sequence ID" value="KAJ1645916.1"/>
    <property type="molecule type" value="Genomic_DNA"/>
</dbReference>
<feature type="transmembrane region" description="Helical" evidence="2">
    <location>
        <begin position="601"/>
        <end position="621"/>
    </location>
</feature>
<reference evidence="3" key="1">
    <citation type="submission" date="2022-07" db="EMBL/GenBank/DDBJ databases">
        <title>Phylogenomic reconstructions and comparative analyses of Kickxellomycotina fungi.</title>
        <authorList>
            <person name="Reynolds N.K."/>
            <person name="Stajich J.E."/>
            <person name="Barry K."/>
            <person name="Grigoriev I.V."/>
            <person name="Crous P."/>
            <person name="Smith M.E."/>
        </authorList>
    </citation>
    <scope>NUCLEOTIDE SEQUENCE</scope>
    <source>
        <strain evidence="3">NBRC 105413</strain>
    </source>
</reference>
<dbReference type="AlphaFoldDB" id="A0A9W8CJK7"/>
<feature type="region of interest" description="Disordered" evidence="1">
    <location>
        <begin position="446"/>
        <end position="470"/>
    </location>
</feature>
<dbReference type="Proteomes" id="UP001145021">
    <property type="component" value="Unassembled WGS sequence"/>
</dbReference>
<evidence type="ECO:0000256" key="1">
    <source>
        <dbReference type="SAM" id="MobiDB-lite"/>
    </source>
</evidence>
<comment type="caution">
    <text evidence="3">The sequence shown here is derived from an EMBL/GenBank/DDBJ whole genome shotgun (WGS) entry which is preliminary data.</text>
</comment>
<evidence type="ECO:0000313" key="4">
    <source>
        <dbReference type="Proteomes" id="UP001145021"/>
    </source>
</evidence>
<dbReference type="SUPFAM" id="SSF103473">
    <property type="entry name" value="MFS general substrate transporter"/>
    <property type="match status" value="1"/>
</dbReference>
<feature type="transmembrane region" description="Helical" evidence="2">
    <location>
        <begin position="344"/>
        <end position="360"/>
    </location>
</feature>
<feature type="compositionally biased region" description="Polar residues" evidence="1">
    <location>
        <begin position="51"/>
        <end position="78"/>
    </location>
</feature>
<feature type="region of interest" description="Disordered" evidence="1">
    <location>
        <begin position="51"/>
        <end position="79"/>
    </location>
</feature>
<gene>
    <name evidence="3" type="ORF">LPJ64_002538</name>
</gene>
<feature type="compositionally biased region" description="Polar residues" evidence="1">
    <location>
        <begin position="403"/>
        <end position="420"/>
    </location>
</feature>
<evidence type="ECO:0000256" key="2">
    <source>
        <dbReference type="SAM" id="Phobius"/>
    </source>
</evidence>
<dbReference type="InterPro" id="IPR036305">
    <property type="entry name" value="RGS_sf"/>
</dbReference>
<feature type="region of interest" description="Disordered" evidence="1">
    <location>
        <begin position="403"/>
        <end position="423"/>
    </location>
</feature>
<dbReference type="InterPro" id="IPR036259">
    <property type="entry name" value="MFS_trans_sf"/>
</dbReference>
<evidence type="ECO:0000313" key="3">
    <source>
        <dbReference type="EMBL" id="KAJ1645916.1"/>
    </source>
</evidence>
<dbReference type="SUPFAM" id="SSF48097">
    <property type="entry name" value="Regulator of G-protein signaling, RGS"/>
    <property type="match status" value="2"/>
</dbReference>
<feature type="compositionally biased region" description="Polar residues" evidence="1">
    <location>
        <begin position="454"/>
        <end position="470"/>
    </location>
</feature>
<keyword evidence="2" id="KW-1133">Transmembrane helix</keyword>
<sequence length="961" mass="108293">MLRYYLLAKSHQKLAAGIRQVPVTPSNLNQYLEKILTICKGNVCQHANNVNSGSCPQSKESSSTESVTGAVNQEQDGSTRGCLDSTIQSQAPAIAISVHTCIVAYPVVKSIIFAKKQRAGMQDTERVRENGRVWTLDVPQTPYDLSKQSFLRALRDAAEHEKIQKFAIACFCGELVSFLDNQTSIAAGNSVQLDRNDDLEGSNETAHVSLRKRLSIMLSSTFSRKSASDLEQEYSVNHIADTEELQDLCSLSVGITQAMQQAFPELPICESTVLPQSLRYTVSTIIKTFMLPDSPLAINAPSNIVATCKAYLNGGQVTFGMLDQAKDEVIDMLYSNVYLRYRNYITWMVTFILFMLRYYISIRMQYVLAKQARINPVTPENMIDYLIHLQSKTHNILWANTPASSESLSETPSNGNQSAEPQIPSFLASPVNRRFSWLRNQLRTAPKAQERLRQSSIESEDSNNITDTSNNVPILIESNSYSQNPSLESASQLLHDPEHIRERERLLERKRQRAKIQRYFLLDSFYACVLGIYALILVGYLALMSTLFTRLKLSTIYYNCFSGYEFIPHVIITGIFNVIIGPVYGIIIWRYHDAYGIRNSLCFAFVLGFLFWSGALAWRLIDSWHDKQISASILYVGQIVFTHTLFITQPLVKSIRFARAQKSAADPRQEQEQGLEQQLATKCKSALDGTSPQSLLVALQDKTEHEAIRRFAEICFCIEMVTFLDVYQAFKKCAFQVMQESQINEAFLGGQEHCESSDFAISSAAPSIVVTESIDTGLRDEEHLRSSAADSNAISFSAASHSPSNINLHHTQINEPSRSTCLFGKHHLQRKFASELDHADSGRTKLSRARREWAETNKKNIHFFSVGIVAMLKQAFPNSDVEECTAVSERLRPKLCEIIKTFILPGAPLELNIDAQMVHSARNYVNGGTFSYHEIDEIKEMVIDLLYLNVYIRFRQSNSQK</sequence>
<organism evidence="3 4">
    <name type="scientific">Coemansia asiatica</name>
    <dbReference type="NCBI Taxonomy" id="1052880"/>
    <lineage>
        <taxon>Eukaryota</taxon>
        <taxon>Fungi</taxon>
        <taxon>Fungi incertae sedis</taxon>
        <taxon>Zoopagomycota</taxon>
        <taxon>Kickxellomycotina</taxon>
        <taxon>Kickxellomycetes</taxon>
        <taxon>Kickxellales</taxon>
        <taxon>Kickxellaceae</taxon>
        <taxon>Coemansia</taxon>
    </lineage>
</organism>